<keyword evidence="5" id="KW-0997">Cell inner membrane</keyword>
<feature type="transmembrane region" description="Helical" evidence="12">
    <location>
        <begin position="247"/>
        <end position="265"/>
    </location>
</feature>
<dbReference type="STRING" id="1123029.SAMN02745172_03038"/>
<feature type="transmembrane region" description="Helical" evidence="12">
    <location>
        <begin position="198"/>
        <end position="218"/>
    </location>
</feature>
<dbReference type="InterPro" id="IPR001851">
    <property type="entry name" value="ABC_transp_permease"/>
</dbReference>
<reference evidence="13 14" key="1">
    <citation type="submission" date="2016-12" db="EMBL/GenBank/DDBJ databases">
        <authorList>
            <person name="Song W.-J."/>
            <person name="Kurnit D.M."/>
        </authorList>
    </citation>
    <scope>NUCLEOTIDE SEQUENCE [LARGE SCALE GENOMIC DNA]</scope>
    <source>
        <strain evidence="13 14">DSM 19599</strain>
    </source>
</reference>
<keyword evidence="7 12" id="KW-1133">Transmembrane helix</keyword>
<accession>A0A1M7ZNJ3</accession>
<dbReference type="PANTHER" id="PTHR32196">
    <property type="entry name" value="ABC TRANSPORTER PERMEASE PROTEIN YPHD-RELATED-RELATED"/>
    <property type="match status" value="1"/>
</dbReference>
<dbReference type="PANTHER" id="PTHR32196:SF71">
    <property type="entry name" value="AUTOINDUCER 2 IMPORT SYSTEM PERMEASE PROTEIN LSRD"/>
    <property type="match status" value="1"/>
</dbReference>
<evidence type="ECO:0000256" key="6">
    <source>
        <dbReference type="ARBA" id="ARBA00022692"/>
    </source>
</evidence>
<dbReference type="GO" id="GO:0022857">
    <property type="term" value="F:transmembrane transporter activity"/>
    <property type="evidence" value="ECO:0007669"/>
    <property type="project" value="InterPro"/>
</dbReference>
<feature type="transmembrane region" description="Helical" evidence="12">
    <location>
        <begin position="286"/>
        <end position="316"/>
    </location>
</feature>
<keyword evidence="6 12" id="KW-0812">Transmembrane</keyword>
<evidence type="ECO:0000256" key="8">
    <source>
        <dbReference type="ARBA" id="ARBA00023136"/>
    </source>
</evidence>
<feature type="transmembrane region" description="Helical" evidence="12">
    <location>
        <begin position="87"/>
        <end position="120"/>
    </location>
</feature>
<evidence type="ECO:0000256" key="12">
    <source>
        <dbReference type="SAM" id="Phobius"/>
    </source>
</evidence>
<feature type="transmembrane region" description="Helical" evidence="12">
    <location>
        <begin position="156"/>
        <end position="177"/>
    </location>
</feature>
<evidence type="ECO:0000256" key="4">
    <source>
        <dbReference type="ARBA" id="ARBA00022475"/>
    </source>
</evidence>
<proteinExistence type="predicted"/>
<keyword evidence="4" id="KW-1003">Cell membrane</keyword>
<name>A0A1M7ZNJ3_9HYPH</name>
<feature type="compositionally biased region" description="Low complexity" evidence="11">
    <location>
        <begin position="1"/>
        <end position="37"/>
    </location>
</feature>
<dbReference type="GO" id="GO:0005886">
    <property type="term" value="C:plasma membrane"/>
    <property type="evidence" value="ECO:0007669"/>
    <property type="project" value="UniProtKB-SubCell"/>
</dbReference>
<evidence type="ECO:0000256" key="1">
    <source>
        <dbReference type="ARBA" id="ARBA00004651"/>
    </source>
</evidence>
<dbReference type="RefSeq" id="WP_084564732.1">
    <property type="nucleotide sequence ID" value="NZ_FRXO01000006.1"/>
</dbReference>
<evidence type="ECO:0000313" key="13">
    <source>
        <dbReference type="EMBL" id="SHO66379.1"/>
    </source>
</evidence>
<gene>
    <name evidence="13" type="ORF">SAMN02745172_03038</name>
</gene>
<keyword evidence="14" id="KW-1185">Reference proteome</keyword>
<evidence type="ECO:0000256" key="11">
    <source>
        <dbReference type="SAM" id="MobiDB-lite"/>
    </source>
</evidence>
<feature type="transmembrane region" description="Helical" evidence="12">
    <location>
        <begin position="127"/>
        <end position="150"/>
    </location>
</feature>
<dbReference type="Pfam" id="PF02653">
    <property type="entry name" value="BPD_transp_2"/>
    <property type="match status" value="1"/>
</dbReference>
<protein>
    <recommendedName>
        <fullName evidence="10">Autoinducer 2 import system permease protein LsrD</fullName>
    </recommendedName>
</protein>
<organism evidence="13 14">
    <name type="scientific">Pseudoxanthobacter soli DSM 19599</name>
    <dbReference type="NCBI Taxonomy" id="1123029"/>
    <lineage>
        <taxon>Bacteria</taxon>
        <taxon>Pseudomonadati</taxon>
        <taxon>Pseudomonadota</taxon>
        <taxon>Alphaproteobacteria</taxon>
        <taxon>Hyphomicrobiales</taxon>
        <taxon>Segnochrobactraceae</taxon>
        <taxon>Pseudoxanthobacter</taxon>
    </lineage>
</organism>
<evidence type="ECO:0000256" key="9">
    <source>
        <dbReference type="ARBA" id="ARBA00025439"/>
    </source>
</evidence>
<feature type="transmembrane region" description="Helical" evidence="12">
    <location>
        <begin position="54"/>
        <end position="75"/>
    </location>
</feature>
<dbReference type="CDD" id="cd06579">
    <property type="entry name" value="TM_PBP1_transp_AraH_like"/>
    <property type="match status" value="1"/>
</dbReference>
<feature type="region of interest" description="Disordered" evidence="11">
    <location>
        <begin position="1"/>
        <end position="43"/>
    </location>
</feature>
<evidence type="ECO:0000256" key="3">
    <source>
        <dbReference type="ARBA" id="ARBA00022448"/>
    </source>
</evidence>
<dbReference type="OrthoDB" id="192433at2"/>
<evidence type="ECO:0000256" key="7">
    <source>
        <dbReference type="ARBA" id="ARBA00022989"/>
    </source>
</evidence>
<dbReference type="Proteomes" id="UP000186406">
    <property type="component" value="Unassembled WGS sequence"/>
</dbReference>
<evidence type="ECO:0000256" key="2">
    <source>
        <dbReference type="ARBA" id="ARBA00011262"/>
    </source>
</evidence>
<evidence type="ECO:0000313" key="14">
    <source>
        <dbReference type="Proteomes" id="UP000186406"/>
    </source>
</evidence>
<evidence type="ECO:0000256" key="5">
    <source>
        <dbReference type="ARBA" id="ARBA00022519"/>
    </source>
</evidence>
<comment type="subunit">
    <text evidence="2">The complex is composed of two ATP-binding proteins (LsrA), two transmembrane proteins (LsrC and LsrD) and a solute-binding protein (LsrB).</text>
</comment>
<keyword evidence="3" id="KW-0813">Transport</keyword>
<keyword evidence="8 12" id="KW-0472">Membrane</keyword>
<comment type="subcellular location">
    <subcellularLocation>
        <location evidence="1">Cell membrane</location>
        <topology evidence="1">Multi-pass membrane protein</topology>
    </subcellularLocation>
</comment>
<sequence length="355" mass="36590">MTTTRPQVGAAQPQVGAAQPQTGAAQPQTGAAQPQTGVAQPEPRRFRREDVRRFFPILLLVVLVAIFSLASPRFLQFNNLMIVAQQAVVLLVAALGMTFVIIAGSIDLSVGAIVALAALVAAATSASLGVFAIVPACAIGLACGLINGLVVAKGKVPSFIVTLGAMVVYRGIVLYFTRGAPISIEDEGFLDVYSGRTAGIPHSVLIALALIVVAAVILNFTVFGREVRAIGGGERIAHLTGIRVDRVKIAIFALLGLLCGMAGLLQGARSMAATAQLGEGLELDAIAAVVVGGTPLTGGIGSIQGTILGALIITILSNGMNIIGLDPYFQNIVKGLVLVLSVFVTIDRKKIGIIK</sequence>
<evidence type="ECO:0000256" key="10">
    <source>
        <dbReference type="ARBA" id="ARBA00039381"/>
    </source>
</evidence>
<comment type="function">
    <text evidence="9">Part of the ABC transporter complex LsrABCD involved in autoinducer 2 (AI-2) import. Probably responsible for the translocation of the substrate across the membrane.</text>
</comment>
<dbReference type="EMBL" id="FRXO01000006">
    <property type="protein sequence ID" value="SHO66379.1"/>
    <property type="molecule type" value="Genomic_DNA"/>
</dbReference>
<dbReference type="AlphaFoldDB" id="A0A1M7ZNJ3"/>